<feature type="region of interest" description="Disordered" evidence="1">
    <location>
        <begin position="17"/>
        <end position="41"/>
    </location>
</feature>
<keyword evidence="3" id="KW-1185">Reference proteome</keyword>
<feature type="compositionally biased region" description="Basic and acidic residues" evidence="1">
    <location>
        <begin position="24"/>
        <end position="41"/>
    </location>
</feature>
<reference evidence="2 3" key="1">
    <citation type="submission" date="2019-07" db="EMBL/GenBank/DDBJ databases">
        <title>Sphingomonas alkalisoli sp. nov., isolated from rhizosphere soil of Suaedae salsa.</title>
        <authorList>
            <person name="Zhang H."/>
            <person name="Xu L."/>
            <person name="Zhang J.-X."/>
            <person name="Sun J.-Q."/>
        </authorList>
    </citation>
    <scope>NUCLEOTIDE SEQUENCE [LARGE SCALE GENOMIC DNA]</scope>
    <source>
        <strain evidence="2 3">XS-10</strain>
    </source>
</reference>
<sequence length="63" mass="7162">MRITGFSIRESVMIATTHMGGLPRGDERTPLLRPRDKSESHDAALFPTDAGWRFAERRDSLTF</sequence>
<dbReference type="AlphaFoldDB" id="A0A518RJN6"/>
<protein>
    <submittedName>
        <fullName evidence="2">Uncharacterized protein</fullName>
    </submittedName>
</protein>
<evidence type="ECO:0000313" key="2">
    <source>
        <dbReference type="EMBL" id="QDX27665.1"/>
    </source>
</evidence>
<evidence type="ECO:0000256" key="1">
    <source>
        <dbReference type="SAM" id="MobiDB-lite"/>
    </source>
</evidence>
<accession>A0A518RJN6</accession>
<gene>
    <name evidence="2" type="ORF">FPZ54_17740</name>
</gene>
<name>A0A518RJN6_9SPHN</name>
<proteinExistence type="predicted"/>
<dbReference type="OrthoDB" id="244285at2"/>
<dbReference type="EMBL" id="CP042239">
    <property type="protein sequence ID" value="QDX27665.1"/>
    <property type="molecule type" value="Genomic_DNA"/>
</dbReference>
<organism evidence="2 3">
    <name type="scientific">Sphingomonas suaedae</name>
    <dbReference type="NCBI Taxonomy" id="2599297"/>
    <lineage>
        <taxon>Bacteria</taxon>
        <taxon>Pseudomonadati</taxon>
        <taxon>Pseudomonadota</taxon>
        <taxon>Alphaproteobacteria</taxon>
        <taxon>Sphingomonadales</taxon>
        <taxon>Sphingomonadaceae</taxon>
        <taxon>Sphingomonas</taxon>
    </lineage>
</organism>
<evidence type="ECO:0000313" key="3">
    <source>
        <dbReference type="Proteomes" id="UP000318055"/>
    </source>
</evidence>
<dbReference type="KEGG" id="ssua:FPZ54_17740"/>
<dbReference type="Proteomes" id="UP000318055">
    <property type="component" value="Chromosome"/>
</dbReference>